<sequence length="338" mass="38856">MKLNYSFVIPVYNRPQEIKELLLSMQQLDFPRSFEIVIVEDGSTETAAEVVQNFEDSLNITYLTKPNSGPGDSRNYGMKRAKGDYFLILDSDVILPEPYLTEVDTELTAGFVHCFGGPDAAHESFTAVQKAINFTMTSFLTTGGIRGGQKRVGSFQPRSFNMGLSREAFEKSGGFGRIHPGEDPDLVLRLWKMGYKTRLFPDAFVYHKRRIDWKKFYTQVNKFGLVRPVLNQWHPESAKATYWFPTLFTSGLFLSIVLMGLGYSLFLFLYLGYFLLIFLDSFRSNRDLKIAVYSVWAALLQFLGYGLGFCRSTCYIRFFNEPPEKRFPKLFFQHAKKD</sequence>
<organism evidence="3 4">
    <name type="scientific">Salinimicrobium flavum</name>
    <dbReference type="NCBI Taxonomy" id="1737065"/>
    <lineage>
        <taxon>Bacteria</taxon>
        <taxon>Pseudomonadati</taxon>
        <taxon>Bacteroidota</taxon>
        <taxon>Flavobacteriia</taxon>
        <taxon>Flavobacteriales</taxon>
        <taxon>Flavobacteriaceae</taxon>
        <taxon>Salinimicrobium</taxon>
    </lineage>
</organism>
<dbReference type="Proteomes" id="UP001597468">
    <property type="component" value="Unassembled WGS sequence"/>
</dbReference>
<feature type="domain" description="Glycosyltransferase 2-like" evidence="2">
    <location>
        <begin position="6"/>
        <end position="170"/>
    </location>
</feature>
<keyword evidence="1" id="KW-0472">Membrane</keyword>
<dbReference type="PANTHER" id="PTHR43685:SF2">
    <property type="entry name" value="GLYCOSYLTRANSFERASE 2-LIKE DOMAIN-CONTAINING PROTEIN"/>
    <property type="match status" value="1"/>
</dbReference>
<dbReference type="SUPFAM" id="SSF53448">
    <property type="entry name" value="Nucleotide-diphospho-sugar transferases"/>
    <property type="match status" value="1"/>
</dbReference>
<proteinExistence type="predicted"/>
<dbReference type="GO" id="GO:0016757">
    <property type="term" value="F:glycosyltransferase activity"/>
    <property type="evidence" value="ECO:0007669"/>
    <property type="project" value="UniProtKB-KW"/>
</dbReference>
<keyword evidence="3" id="KW-0328">Glycosyltransferase</keyword>
<dbReference type="InterPro" id="IPR001173">
    <property type="entry name" value="Glyco_trans_2-like"/>
</dbReference>
<reference evidence="4" key="1">
    <citation type="journal article" date="2019" name="Int. J. Syst. Evol. Microbiol.">
        <title>The Global Catalogue of Microorganisms (GCM) 10K type strain sequencing project: providing services to taxonomists for standard genome sequencing and annotation.</title>
        <authorList>
            <consortium name="The Broad Institute Genomics Platform"/>
            <consortium name="The Broad Institute Genome Sequencing Center for Infectious Disease"/>
            <person name="Wu L."/>
            <person name="Ma J."/>
        </authorList>
    </citation>
    <scope>NUCLEOTIDE SEQUENCE [LARGE SCALE GENOMIC DNA]</scope>
    <source>
        <strain evidence="4">KCTC 42585</strain>
    </source>
</reference>
<feature type="transmembrane region" description="Helical" evidence="1">
    <location>
        <begin position="290"/>
        <end position="309"/>
    </location>
</feature>
<keyword evidence="3" id="KW-0808">Transferase</keyword>
<feature type="transmembrane region" description="Helical" evidence="1">
    <location>
        <begin position="252"/>
        <end position="278"/>
    </location>
</feature>
<evidence type="ECO:0000256" key="1">
    <source>
        <dbReference type="SAM" id="Phobius"/>
    </source>
</evidence>
<evidence type="ECO:0000259" key="2">
    <source>
        <dbReference type="Pfam" id="PF00535"/>
    </source>
</evidence>
<dbReference type="InterPro" id="IPR029044">
    <property type="entry name" value="Nucleotide-diphossugar_trans"/>
</dbReference>
<dbReference type="Pfam" id="PF00535">
    <property type="entry name" value="Glycos_transf_2"/>
    <property type="match status" value="1"/>
</dbReference>
<accession>A0ABW5J0W8</accession>
<dbReference type="EMBL" id="JBHULT010000013">
    <property type="protein sequence ID" value="MFD2519129.1"/>
    <property type="molecule type" value="Genomic_DNA"/>
</dbReference>
<dbReference type="RefSeq" id="WP_380754776.1">
    <property type="nucleotide sequence ID" value="NZ_JBHULT010000013.1"/>
</dbReference>
<dbReference type="Gene3D" id="3.90.550.10">
    <property type="entry name" value="Spore Coat Polysaccharide Biosynthesis Protein SpsA, Chain A"/>
    <property type="match status" value="1"/>
</dbReference>
<evidence type="ECO:0000313" key="3">
    <source>
        <dbReference type="EMBL" id="MFD2519129.1"/>
    </source>
</evidence>
<gene>
    <name evidence="3" type="ORF">ACFSTG_14570</name>
</gene>
<keyword evidence="1" id="KW-0812">Transmembrane</keyword>
<keyword evidence="4" id="KW-1185">Reference proteome</keyword>
<dbReference type="EC" id="2.4.-.-" evidence="3"/>
<protein>
    <submittedName>
        <fullName evidence="3">Glycosyltransferase</fullName>
        <ecNumber evidence="3">2.4.-.-</ecNumber>
    </submittedName>
</protein>
<comment type="caution">
    <text evidence="3">The sequence shown here is derived from an EMBL/GenBank/DDBJ whole genome shotgun (WGS) entry which is preliminary data.</text>
</comment>
<keyword evidence="1" id="KW-1133">Transmembrane helix</keyword>
<name>A0ABW5J0W8_9FLAO</name>
<evidence type="ECO:0000313" key="4">
    <source>
        <dbReference type="Proteomes" id="UP001597468"/>
    </source>
</evidence>
<dbReference type="PANTHER" id="PTHR43685">
    <property type="entry name" value="GLYCOSYLTRANSFERASE"/>
    <property type="match status" value="1"/>
</dbReference>
<dbReference type="InterPro" id="IPR050834">
    <property type="entry name" value="Glycosyltransf_2"/>
</dbReference>